<organism evidence="3 4">
    <name type="scientific">Modicella reniformis</name>
    <dbReference type="NCBI Taxonomy" id="1440133"/>
    <lineage>
        <taxon>Eukaryota</taxon>
        <taxon>Fungi</taxon>
        <taxon>Fungi incertae sedis</taxon>
        <taxon>Mucoromycota</taxon>
        <taxon>Mortierellomycotina</taxon>
        <taxon>Mortierellomycetes</taxon>
        <taxon>Mortierellales</taxon>
        <taxon>Mortierellaceae</taxon>
        <taxon>Modicella</taxon>
    </lineage>
</organism>
<keyword evidence="4" id="KW-1185">Reference proteome</keyword>
<accession>A0A9P6STS9</accession>
<evidence type="ECO:0000256" key="1">
    <source>
        <dbReference type="SAM" id="MobiDB-lite"/>
    </source>
</evidence>
<dbReference type="InterPro" id="IPR032675">
    <property type="entry name" value="LRR_dom_sf"/>
</dbReference>
<dbReference type="SUPFAM" id="SSF52047">
    <property type="entry name" value="RNI-like"/>
    <property type="match status" value="1"/>
</dbReference>
<dbReference type="PANTHER" id="PTHR16134">
    <property type="entry name" value="F-BOX/TPR REPEAT PROTEIN POF3"/>
    <property type="match status" value="1"/>
</dbReference>
<reference evidence="3" key="1">
    <citation type="journal article" date="2020" name="Fungal Divers.">
        <title>Resolving the Mortierellaceae phylogeny through synthesis of multi-gene phylogenetics and phylogenomics.</title>
        <authorList>
            <person name="Vandepol N."/>
            <person name="Liber J."/>
            <person name="Desiro A."/>
            <person name="Na H."/>
            <person name="Kennedy M."/>
            <person name="Barry K."/>
            <person name="Grigoriev I.V."/>
            <person name="Miller A.N."/>
            <person name="O'Donnell K."/>
            <person name="Stajich J.E."/>
            <person name="Bonito G."/>
        </authorList>
    </citation>
    <scope>NUCLEOTIDE SEQUENCE</scope>
    <source>
        <strain evidence="3">MES-2147</strain>
    </source>
</reference>
<sequence>MADTDKDQVKVSDKAITMAPPEVLSKIFSFLDQRSLRVCLLVSHDWRACSEPVIWRTYSITTTDFVNLFNEPDKDKFAININEVFFKNCHHIRFLNISDVHGAADTTNLGSWEHLEKSLPHFKYHLPSVAPGAVLAANPGIRELRWDTGDLTLGNEFVFLLKRASRDLKKLSIVGNFEGQEHFIIKYLIKGDKEEEEEAGPPAIAQGDNDNGDTVDFKLEELTLKETIYSPFGNSVLNVKVLCDIPGVLPIRSLTILDFRTIQFSNEPYQQYDSLLNILRKCPNLEKLCVSFDMSSIPDSSSESFLRSHPYFSFLPFDPYLIIKQDDFVDVMYSSCPKLREIEFGMARQFTREHWVAMIADYGSQLESLSVWGDVSKFDDTVFMAMMDPSTSHPPRDRLHCLTRLNINGMKHLHECAWMPLKHLPQLKEFRARGVPLDATKLITKGEDAWTCKGLEILEIFVAIPKRAQWNCGNQEMVTGWWQKVKLSCQEDVLEKSNQIQIKVCEMIGRLTQLRELRIEGERSTLFQCICLELTLETGLDRLAPLQKNLEKLIVSALDEKLCGRREVEWIAQNWIHHQNRRWLERHSPISSRSPSSSSSPDKNGKSEQTSCTGTELDDDGGSFPSPKLKELIGISTQSSTSYQSEEEARSNIEWLKDQCPTLRVCAL</sequence>
<proteinExistence type="predicted"/>
<feature type="compositionally biased region" description="Low complexity" evidence="1">
    <location>
        <begin position="589"/>
        <end position="601"/>
    </location>
</feature>
<name>A0A9P6STS9_9FUNG</name>
<evidence type="ECO:0000313" key="3">
    <source>
        <dbReference type="EMBL" id="KAG0002485.1"/>
    </source>
</evidence>
<comment type="caution">
    <text evidence="3">The sequence shown here is derived from an EMBL/GenBank/DDBJ whole genome shotgun (WGS) entry which is preliminary data.</text>
</comment>
<dbReference type="PROSITE" id="PS50181">
    <property type="entry name" value="FBOX"/>
    <property type="match status" value="1"/>
</dbReference>
<dbReference type="Gene3D" id="3.80.10.10">
    <property type="entry name" value="Ribonuclease Inhibitor"/>
    <property type="match status" value="1"/>
</dbReference>
<gene>
    <name evidence="3" type="ORF">BGZ65_002597</name>
</gene>
<evidence type="ECO:0000259" key="2">
    <source>
        <dbReference type="PROSITE" id="PS50181"/>
    </source>
</evidence>
<dbReference type="Proteomes" id="UP000749646">
    <property type="component" value="Unassembled WGS sequence"/>
</dbReference>
<dbReference type="Gene3D" id="1.20.1280.50">
    <property type="match status" value="1"/>
</dbReference>
<dbReference type="InterPro" id="IPR036047">
    <property type="entry name" value="F-box-like_dom_sf"/>
</dbReference>
<feature type="domain" description="F-box" evidence="2">
    <location>
        <begin position="13"/>
        <end position="58"/>
    </location>
</feature>
<dbReference type="PANTHER" id="PTHR16134:SF119">
    <property type="entry name" value="AT02038P-RELATED"/>
    <property type="match status" value="1"/>
</dbReference>
<dbReference type="Pfam" id="PF12937">
    <property type="entry name" value="F-box-like"/>
    <property type="match status" value="1"/>
</dbReference>
<dbReference type="OrthoDB" id="2375664at2759"/>
<evidence type="ECO:0000313" key="4">
    <source>
        <dbReference type="Proteomes" id="UP000749646"/>
    </source>
</evidence>
<dbReference type="AlphaFoldDB" id="A0A9P6STS9"/>
<feature type="region of interest" description="Disordered" evidence="1">
    <location>
        <begin position="587"/>
        <end position="648"/>
    </location>
</feature>
<dbReference type="InterPro" id="IPR001810">
    <property type="entry name" value="F-box_dom"/>
</dbReference>
<protein>
    <recommendedName>
        <fullName evidence="2">F-box domain-containing protein</fullName>
    </recommendedName>
</protein>
<dbReference type="SUPFAM" id="SSF81383">
    <property type="entry name" value="F-box domain"/>
    <property type="match status" value="1"/>
</dbReference>
<dbReference type="EMBL" id="JAAAHW010000435">
    <property type="protein sequence ID" value="KAG0002485.1"/>
    <property type="molecule type" value="Genomic_DNA"/>
</dbReference>